<feature type="domain" description="DH" evidence="3">
    <location>
        <begin position="89"/>
        <end position="262"/>
    </location>
</feature>
<evidence type="ECO:0000259" key="4">
    <source>
        <dbReference type="PROSITE" id="PS50219"/>
    </source>
</evidence>
<dbReference type="PROSITE" id="PS50010">
    <property type="entry name" value="DH_2"/>
    <property type="match status" value="1"/>
</dbReference>
<dbReference type="InterPro" id="IPR011993">
    <property type="entry name" value="PH-like_dom_sf"/>
</dbReference>
<dbReference type="PANTHER" id="PTHR46572">
    <property type="entry name" value="RHO1 GDP-GTP EXCHANGE PROTEIN 1-RELATED"/>
    <property type="match status" value="1"/>
</dbReference>
<dbReference type="InterPro" id="IPR000219">
    <property type="entry name" value="DH_dom"/>
</dbReference>
<feature type="domain" description="CNH" evidence="4">
    <location>
        <begin position="464"/>
        <end position="782"/>
    </location>
</feature>
<feature type="region of interest" description="Disordered" evidence="2">
    <location>
        <begin position="812"/>
        <end position="863"/>
    </location>
</feature>
<dbReference type="SMART" id="SM00325">
    <property type="entry name" value="RhoGEF"/>
    <property type="match status" value="1"/>
</dbReference>
<evidence type="ECO:0000256" key="2">
    <source>
        <dbReference type="SAM" id="MobiDB-lite"/>
    </source>
</evidence>
<dbReference type="SUPFAM" id="SSF48065">
    <property type="entry name" value="DBL homology domain (DH-domain)"/>
    <property type="match status" value="1"/>
</dbReference>
<keyword evidence="1" id="KW-0344">Guanine-nucleotide releasing factor</keyword>
<proteinExistence type="predicted"/>
<organism evidence="5 6">
    <name type="scientific">Candolleomyces eurysporus</name>
    <dbReference type="NCBI Taxonomy" id="2828524"/>
    <lineage>
        <taxon>Eukaryota</taxon>
        <taxon>Fungi</taxon>
        <taxon>Dikarya</taxon>
        <taxon>Basidiomycota</taxon>
        <taxon>Agaricomycotina</taxon>
        <taxon>Agaricomycetes</taxon>
        <taxon>Agaricomycetidae</taxon>
        <taxon>Agaricales</taxon>
        <taxon>Agaricineae</taxon>
        <taxon>Psathyrellaceae</taxon>
        <taxon>Candolleomyces</taxon>
    </lineage>
</organism>
<dbReference type="InterPro" id="IPR001180">
    <property type="entry name" value="CNH_dom"/>
</dbReference>
<dbReference type="OrthoDB" id="2272012at2759"/>
<feature type="non-terminal residue" evidence="5">
    <location>
        <position position="1"/>
    </location>
</feature>
<protein>
    <submittedName>
        <fullName evidence="5">Uncharacterized protein</fullName>
    </submittedName>
</protein>
<dbReference type="InterPro" id="IPR035899">
    <property type="entry name" value="DBL_dom_sf"/>
</dbReference>
<name>A0A9W8MDH3_9AGAR</name>
<dbReference type="PROSITE" id="PS50219">
    <property type="entry name" value="CNH"/>
    <property type="match status" value="1"/>
</dbReference>
<dbReference type="Gene3D" id="1.20.900.10">
    <property type="entry name" value="Dbl homology (DH) domain"/>
    <property type="match status" value="2"/>
</dbReference>
<dbReference type="AlphaFoldDB" id="A0A9W8MDH3"/>
<dbReference type="Proteomes" id="UP001140091">
    <property type="component" value="Unassembled WGS sequence"/>
</dbReference>
<evidence type="ECO:0000259" key="3">
    <source>
        <dbReference type="PROSITE" id="PS50010"/>
    </source>
</evidence>
<dbReference type="InterPro" id="IPR052233">
    <property type="entry name" value="Rho-type_GEFs"/>
</dbReference>
<accession>A0A9W8MDH3</accession>
<evidence type="ECO:0000313" key="6">
    <source>
        <dbReference type="Proteomes" id="UP001140091"/>
    </source>
</evidence>
<reference evidence="5" key="1">
    <citation type="submission" date="2022-06" db="EMBL/GenBank/DDBJ databases">
        <title>Genome Sequence of Candolleomyces eurysporus.</title>
        <authorList>
            <person name="Buettner E."/>
        </authorList>
    </citation>
    <scope>NUCLEOTIDE SEQUENCE</scope>
    <source>
        <strain evidence="5">VTCC 930004</strain>
    </source>
</reference>
<dbReference type="Gene3D" id="2.30.29.30">
    <property type="entry name" value="Pleckstrin-homology domain (PH domain)/Phosphotyrosine-binding domain (PTB)"/>
    <property type="match status" value="1"/>
</dbReference>
<evidence type="ECO:0000313" key="5">
    <source>
        <dbReference type="EMBL" id="KAJ2924639.1"/>
    </source>
</evidence>
<keyword evidence="6" id="KW-1185">Reference proteome</keyword>
<evidence type="ECO:0000256" key="1">
    <source>
        <dbReference type="ARBA" id="ARBA00022658"/>
    </source>
</evidence>
<dbReference type="EMBL" id="JANBPK010001211">
    <property type="protein sequence ID" value="KAJ2924639.1"/>
    <property type="molecule type" value="Genomic_DNA"/>
</dbReference>
<dbReference type="PANTHER" id="PTHR46572:SF1">
    <property type="entry name" value="RHO1 GUANINE NUCLEOTIDE EXCHANGE FACTOR TUS1"/>
    <property type="match status" value="1"/>
</dbReference>
<comment type="caution">
    <text evidence="5">The sequence shown here is derived from an EMBL/GenBank/DDBJ whole genome shotgun (WGS) entry which is preliminary data.</text>
</comment>
<dbReference type="Pfam" id="PF00621">
    <property type="entry name" value="RhoGEF"/>
    <property type="match status" value="1"/>
</dbReference>
<dbReference type="GO" id="GO:0005085">
    <property type="term" value="F:guanyl-nucleotide exchange factor activity"/>
    <property type="evidence" value="ECO:0007669"/>
    <property type="project" value="UniProtKB-KW"/>
</dbReference>
<dbReference type="Pfam" id="PF00780">
    <property type="entry name" value="CNH"/>
    <property type="match status" value="1"/>
</dbReference>
<sequence>MPSVASFQSSASSYYKDDFGDDGFMSPSAEDFQLDAETEGIAKELSNLSLDMDENIRRFQQGELPEQDQDWHRLVPEGALKALEESEIKRQGLIFELLKAERDYVTDLETMEEVFVKGIMEAQPAVIPDANVSVFVHNVFGNLHDILWPTLSSQATSLKPEFREAYEKYIKHYPVAESFHQKELQSNPSYAKFLESVSGQPRIKKRDLKIFLSRPLTRLVRMNMLIEQILKRTDKDHDHPDVETLPIILTIVSDCIKATQPGIEAAEQKVKFWDLCENLVFQKGEITDMDLYDKERHLVNMGPVWRKIKAEGFAAEKWVEVNATLLDNYFLLTRDTKFAHGVVKKVLVSRPLPLSFVRLASFTGPPETRREKIEDGGILDTFRSQSIPLYPFTLYHSSPLVMKAYTLCVTSEAQRSKWHSYFVDTLGVHKVRQESNEWLAQKEWDDGYFKIPRETVVSPSSRPTGRVTSAVPFATSSGHRFLAIGCANGIYVAPHGKPKELKRVFTYQNPVYLAALQAVGDKVFNKFIIHSDGKVVSYSLELVARFATDRAEAKVLEASKERITGSDQNVLFVKHVVLNERVLLVYGSKKRLSSSVNIHTIEAIAHSLQRTPSSTPSSFRQYGQPGFVPKEAFDVVALSRNVNICVRGGVVSGNPGENAAWRVQRRPPLPLIQETTSNPSPTLLKSKIENAKCIGLLKCSTTDEFMVIFEDIGCYMNGKGLPTRNFGFVKWETKAVSCAHRKDLLLLISQRFIEVRHVPTGRLLQVIEGGDIRLLWSEPEMNPDVDNIILVMRGKINDNGGLSEKIVELEKTEEFSPNSRDANGHHQHHHQQQQQQQQKQKHPDLGTVHRPAAVWSEWDMTGS</sequence>
<gene>
    <name evidence="5" type="ORF">H1R20_g12444</name>
</gene>